<proteinExistence type="predicted"/>
<gene>
    <name evidence="2" type="ORF">C8D94_104116</name>
</gene>
<feature type="signal peptide" evidence="1">
    <location>
        <begin position="1"/>
        <end position="23"/>
    </location>
</feature>
<keyword evidence="1" id="KW-0732">Signal</keyword>
<protein>
    <recommendedName>
        <fullName evidence="4">DUF4468 domain-containing protein</fullName>
    </recommendedName>
</protein>
<accession>A0A370Q8S1</accession>
<evidence type="ECO:0000256" key="1">
    <source>
        <dbReference type="SAM" id="SignalP"/>
    </source>
</evidence>
<comment type="caution">
    <text evidence="2">The sequence shown here is derived from an EMBL/GenBank/DDBJ whole genome shotgun (WGS) entry which is preliminary data.</text>
</comment>
<organism evidence="2 3">
    <name type="scientific">Marinirhabdus gelatinilytica</name>
    <dbReference type="NCBI Taxonomy" id="1703343"/>
    <lineage>
        <taxon>Bacteria</taxon>
        <taxon>Pseudomonadati</taxon>
        <taxon>Bacteroidota</taxon>
        <taxon>Flavobacteriia</taxon>
        <taxon>Flavobacteriales</taxon>
        <taxon>Flavobacteriaceae</taxon>
    </lineage>
</organism>
<name>A0A370Q8S1_9FLAO</name>
<reference evidence="2 3" key="1">
    <citation type="submission" date="2018-07" db="EMBL/GenBank/DDBJ databases">
        <title>Genomic Encyclopedia of Type Strains, Phase IV (KMG-IV): sequencing the most valuable type-strain genomes for metagenomic binning, comparative biology and taxonomic classification.</title>
        <authorList>
            <person name="Goeker M."/>
        </authorList>
    </citation>
    <scope>NUCLEOTIDE SEQUENCE [LARGE SCALE GENOMIC DNA]</scope>
    <source>
        <strain evidence="2 3">DSM 101478</strain>
    </source>
</reference>
<evidence type="ECO:0000313" key="2">
    <source>
        <dbReference type="EMBL" id="RDK84743.1"/>
    </source>
</evidence>
<dbReference type="OrthoDB" id="1151160at2"/>
<sequence>MSQKLTTILCLLLIVCSFQNTIAQRIRFDKDKMEFLNTTEKVNVVFVYDSLVYDPEVPEAQFLIKMQEKIVKHGDAEMAQQFMLDYPKAKFEEWPNTFVTAVNQWSADYKNAPTFVVEDTTAKYTMKVHTRWLYFGYDAGIVDQPAKATMDIYFYKTEVPDTIIETTTIRRAMGTYNNKDGDGEKWPKPNLSKMAKAFDKAGFKFAKAIRRVVD</sequence>
<evidence type="ECO:0000313" key="3">
    <source>
        <dbReference type="Proteomes" id="UP000255317"/>
    </source>
</evidence>
<dbReference type="AlphaFoldDB" id="A0A370Q8S1"/>
<dbReference type="Proteomes" id="UP000255317">
    <property type="component" value="Unassembled WGS sequence"/>
</dbReference>
<evidence type="ECO:0008006" key="4">
    <source>
        <dbReference type="Google" id="ProtNLM"/>
    </source>
</evidence>
<dbReference type="RefSeq" id="WP_115124163.1">
    <property type="nucleotide sequence ID" value="NZ_QRAO01000004.1"/>
</dbReference>
<feature type="chain" id="PRO_5016744659" description="DUF4468 domain-containing protein" evidence="1">
    <location>
        <begin position="24"/>
        <end position="214"/>
    </location>
</feature>
<keyword evidence="3" id="KW-1185">Reference proteome</keyword>
<dbReference type="EMBL" id="QRAO01000004">
    <property type="protein sequence ID" value="RDK84743.1"/>
    <property type="molecule type" value="Genomic_DNA"/>
</dbReference>